<name>A0A4S2KQB6_9HYME</name>
<proteinExistence type="predicted"/>
<dbReference type="EMBL" id="QBLH01001376">
    <property type="protein sequence ID" value="TGZ52053.1"/>
    <property type="molecule type" value="Genomic_DNA"/>
</dbReference>
<evidence type="ECO:0000313" key="2">
    <source>
        <dbReference type="EMBL" id="TGZ52053.1"/>
    </source>
</evidence>
<comment type="caution">
    <text evidence="2">The sequence shown here is derived from an EMBL/GenBank/DDBJ whole genome shotgun (WGS) entry which is preliminary data.</text>
</comment>
<keyword evidence="3" id="KW-1185">Reference proteome</keyword>
<dbReference type="AlphaFoldDB" id="A0A4S2KQB6"/>
<gene>
    <name evidence="2" type="ORF">DBV15_05038</name>
</gene>
<evidence type="ECO:0000256" key="1">
    <source>
        <dbReference type="SAM" id="MobiDB-lite"/>
    </source>
</evidence>
<evidence type="ECO:0008006" key="4">
    <source>
        <dbReference type="Google" id="ProtNLM"/>
    </source>
</evidence>
<evidence type="ECO:0000313" key="3">
    <source>
        <dbReference type="Proteomes" id="UP000310200"/>
    </source>
</evidence>
<reference evidence="2 3" key="1">
    <citation type="journal article" date="2019" name="Philos. Trans. R. Soc. Lond., B, Biol. Sci.">
        <title>Ant behaviour and brain gene expression of defending hosts depend on the ecological success of the intruding social parasite.</title>
        <authorList>
            <person name="Kaur R."/>
            <person name="Stoldt M."/>
            <person name="Jongepier E."/>
            <person name="Feldmeyer B."/>
            <person name="Menzel F."/>
            <person name="Bornberg-Bauer E."/>
            <person name="Foitzik S."/>
        </authorList>
    </citation>
    <scope>NUCLEOTIDE SEQUENCE [LARGE SCALE GENOMIC DNA]</scope>
    <source>
        <tissue evidence="2">Whole body</tissue>
    </source>
</reference>
<sequence>MAGSRKLRTSACDSTRSIAYTHVTKYAPFLGQRVRKRADVWNKFDVKGNVATCKTCNTTIKHCSDIHLLKRHLLRSCESYSSSESDEDLRETSVDEIEDE</sequence>
<organism evidence="2 3">
    <name type="scientific">Temnothorax longispinosus</name>
    <dbReference type="NCBI Taxonomy" id="300112"/>
    <lineage>
        <taxon>Eukaryota</taxon>
        <taxon>Metazoa</taxon>
        <taxon>Ecdysozoa</taxon>
        <taxon>Arthropoda</taxon>
        <taxon>Hexapoda</taxon>
        <taxon>Insecta</taxon>
        <taxon>Pterygota</taxon>
        <taxon>Neoptera</taxon>
        <taxon>Endopterygota</taxon>
        <taxon>Hymenoptera</taxon>
        <taxon>Apocrita</taxon>
        <taxon>Aculeata</taxon>
        <taxon>Formicoidea</taxon>
        <taxon>Formicidae</taxon>
        <taxon>Myrmicinae</taxon>
        <taxon>Temnothorax</taxon>
    </lineage>
</organism>
<feature type="compositionally biased region" description="Acidic residues" evidence="1">
    <location>
        <begin position="84"/>
        <end position="100"/>
    </location>
</feature>
<dbReference type="Proteomes" id="UP000310200">
    <property type="component" value="Unassembled WGS sequence"/>
</dbReference>
<accession>A0A4S2KQB6</accession>
<feature type="region of interest" description="Disordered" evidence="1">
    <location>
        <begin position="78"/>
        <end position="100"/>
    </location>
</feature>
<protein>
    <recommendedName>
        <fullName evidence="4">BED-type domain-containing protein</fullName>
    </recommendedName>
</protein>